<evidence type="ECO:0000313" key="2">
    <source>
        <dbReference type="EMBL" id="PPK71826.1"/>
    </source>
</evidence>
<dbReference type="RefSeq" id="WP_104423703.1">
    <property type="nucleotide sequence ID" value="NZ_PTIY01000006.1"/>
</dbReference>
<keyword evidence="1" id="KW-0732">Signal</keyword>
<proteinExistence type="predicted"/>
<feature type="chain" id="PRO_5015392834" evidence="1">
    <location>
        <begin position="24"/>
        <end position="80"/>
    </location>
</feature>
<gene>
    <name evidence="2" type="ORF">B0F88_106178</name>
</gene>
<comment type="caution">
    <text evidence="2">The sequence shown here is derived from an EMBL/GenBank/DDBJ whole genome shotgun (WGS) entry which is preliminary data.</text>
</comment>
<name>A0A2S6H341_9GAMM</name>
<dbReference type="AlphaFoldDB" id="A0A2S6H341"/>
<evidence type="ECO:0000256" key="1">
    <source>
        <dbReference type="SAM" id="SignalP"/>
    </source>
</evidence>
<dbReference type="OrthoDB" id="5573863at2"/>
<dbReference type="Proteomes" id="UP000238071">
    <property type="component" value="Unassembled WGS sequence"/>
</dbReference>
<sequence>MKKVIILGLTTTVIALASLTASAESDAQYPAANFQPKVVYIDKDAIKSSPKCSDQKPAEKATEFDPKYPAASFTPKVIYP</sequence>
<evidence type="ECO:0000313" key="3">
    <source>
        <dbReference type="Proteomes" id="UP000238071"/>
    </source>
</evidence>
<accession>A0A2S6H341</accession>
<organism evidence="2 3">
    <name type="scientific">Methylobacter tundripaludum</name>
    <dbReference type="NCBI Taxonomy" id="173365"/>
    <lineage>
        <taxon>Bacteria</taxon>
        <taxon>Pseudomonadati</taxon>
        <taxon>Pseudomonadota</taxon>
        <taxon>Gammaproteobacteria</taxon>
        <taxon>Methylococcales</taxon>
        <taxon>Methylococcaceae</taxon>
        <taxon>Methylobacter</taxon>
    </lineage>
</organism>
<protein>
    <submittedName>
        <fullName evidence="2">Uncharacterized protein</fullName>
    </submittedName>
</protein>
<reference evidence="2 3" key="1">
    <citation type="submission" date="2018-02" db="EMBL/GenBank/DDBJ databases">
        <title>Subsurface microbial communities from deep shales in Ohio and West Virginia, USA.</title>
        <authorList>
            <person name="Wrighton K."/>
        </authorList>
    </citation>
    <scope>NUCLEOTIDE SEQUENCE [LARGE SCALE GENOMIC DNA]</scope>
    <source>
        <strain evidence="2 3">OWC-G53F</strain>
    </source>
</reference>
<keyword evidence="3" id="KW-1185">Reference proteome</keyword>
<feature type="signal peptide" evidence="1">
    <location>
        <begin position="1"/>
        <end position="23"/>
    </location>
</feature>
<dbReference type="EMBL" id="PTIY01000006">
    <property type="protein sequence ID" value="PPK71826.1"/>
    <property type="molecule type" value="Genomic_DNA"/>
</dbReference>